<organism evidence="1 2">
    <name type="scientific">Francisella salina</name>
    <dbReference type="NCBI Taxonomy" id="573569"/>
    <lineage>
        <taxon>Bacteria</taxon>
        <taxon>Pseudomonadati</taxon>
        <taxon>Pseudomonadota</taxon>
        <taxon>Gammaproteobacteria</taxon>
        <taxon>Thiotrichales</taxon>
        <taxon>Francisellaceae</taxon>
        <taxon>Francisella</taxon>
    </lineage>
</organism>
<sequence>MNIDKLNKISHKLSLNHLLRIFSVYNIPPQKMRFEPVLIDSTLSATILRISKKNERIYIDINVFKLKPFAELETKYQKYIRSNNDLAIEVLEYGIRSLLYRYIIRTKELYRLTQDNAYIKAAPRFTIDNTINALYKALSEDYCTIINYEKELIKIRRPPSSVGQKNIGNIYLGGYIPSFIYLIKVNIIVINKNNSDIKRIKNKVKVIKKSIKNNSIRIKLNITIENNKPNNKYAGYTYL</sequence>
<dbReference type="RefSeq" id="WP_013922769.1">
    <property type="nucleotide sequence ID" value="NC_015696.1"/>
</dbReference>
<dbReference type="Proteomes" id="UP000000490">
    <property type="component" value="Chromosome"/>
</dbReference>
<protein>
    <submittedName>
        <fullName evidence="1">Uncharacterized protein</fullName>
    </submittedName>
</protein>
<keyword evidence="2" id="KW-1185">Reference proteome</keyword>
<dbReference type="EMBL" id="CP002872">
    <property type="protein sequence ID" value="AEI35933.1"/>
    <property type="molecule type" value="Genomic_DNA"/>
</dbReference>
<name>A0ABM5M9Z5_FRAST</name>
<dbReference type="NCBIfam" id="NF041243">
    <property type="entry name" value="T6SS_IglJ"/>
    <property type="match status" value="1"/>
</dbReference>
<accession>A0ABM5M9Z5</accession>
<evidence type="ECO:0000313" key="1">
    <source>
        <dbReference type="EMBL" id="AEI35933.1"/>
    </source>
</evidence>
<evidence type="ECO:0000313" key="2">
    <source>
        <dbReference type="Proteomes" id="UP000000490"/>
    </source>
</evidence>
<reference evidence="1" key="1">
    <citation type="submission" date="2011-05" db="EMBL/GenBank/DDBJ databases">
        <authorList>
            <person name="Kuske C.R."/>
            <person name="Challacombe J.F."/>
            <person name="Siddaramappa S."/>
            <person name="Petersen J.M."/>
            <person name="Bruce D.C."/>
        </authorList>
    </citation>
    <scope>NUCLEOTIDE SEQUENCE</scope>
    <source>
        <strain evidence="1">TX077308</strain>
    </source>
</reference>
<gene>
    <name evidence="1" type="ordered locus">F7308_1006</name>
</gene>
<proteinExistence type="predicted"/>